<keyword evidence="1" id="KW-0812">Transmembrane</keyword>
<feature type="transmembrane region" description="Helical" evidence="1">
    <location>
        <begin position="87"/>
        <end position="104"/>
    </location>
</feature>
<keyword evidence="1" id="KW-0472">Membrane</keyword>
<proteinExistence type="predicted"/>
<keyword evidence="3" id="KW-1185">Reference proteome</keyword>
<organism evidence="2 3">
    <name type="scientific">Flavobacterium ardleyense</name>
    <dbReference type="NCBI Taxonomy" id="2038737"/>
    <lineage>
        <taxon>Bacteria</taxon>
        <taxon>Pseudomonadati</taxon>
        <taxon>Bacteroidota</taxon>
        <taxon>Flavobacteriia</taxon>
        <taxon>Flavobacteriales</taxon>
        <taxon>Flavobacteriaceae</taxon>
        <taxon>Flavobacterium</taxon>
    </lineage>
</organism>
<feature type="transmembrane region" description="Helical" evidence="1">
    <location>
        <begin position="52"/>
        <end position="75"/>
    </location>
</feature>
<dbReference type="RefSeq" id="WP_379807105.1">
    <property type="nucleotide sequence ID" value="NZ_JBHUOL010000013.1"/>
</dbReference>
<name>A0ABW5ZA67_9FLAO</name>
<dbReference type="Proteomes" id="UP001597549">
    <property type="component" value="Unassembled WGS sequence"/>
</dbReference>
<evidence type="ECO:0000313" key="2">
    <source>
        <dbReference type="EMBL" id="MFD2909003.1"/>
    </source>
</evidence>
<feature type="transmembrane region" description="Helical" evidence="1">
    <location>
        <begin position="7"/>
        <end position="24"/>
    </location>
</feature>
<protein>
    <submittedName>
        <fullName evidence="2">Uncharacterized protein</fullName>
    </submittedName>
</protein>
<accession>A0ABW5ZA67</accession>
<comment type="caution">
    <text evidence="2">The sequence shown here is derived from an EMBL/GenBank/DDBJ whole genome shotgun (WGS) entry which is preliminary data.</text>
</comment>
<reference evidence="3" key="1">
    <citation type="journal article" date="2019" name="Int. J. Syst. Evol. Microbiol.">
        <title>The Global Catalogue of Microorganisms (GCM) 10K type strain sequencing project: providing services to taxonomists for standard genome sequencing and annotation.</title>
        <authorList>
            <consortium name="The Broad Institute Genomics Platform"/>
            <consortium name="The Broad Institute Genome Sequencing Center for Infectious Disease"/>
            <person name="Wu L."/>
            <person name="Ma J."/>
        </authorList>
    </citation>
    <scope>NUCLEOTIDE SEQUENCE [LARGE SCALE GENOMIC DNA]</scope>
    <source>
        <strain evidence="3">KCTC 52644</strain>
    </source>
</reference>
<keyword evidence="1" id="KW-1133">Transmembrane helix</keyword>
<evidence type="ECO:0000313" key="3">
    <source>
        <dbReference type="Proteomes" id="UP001597549"/>
    </source>
</evidence>
<gene>
    <name evidence="2" type="ORF">ACFSX9_09660</name>
</gene>
<dbReference type="EMBL" id="JBHUOL010000013">
    <property type="protein sequence ID" value="MFD2909003.1"/>
    <property type="molecule type" value="Genomic_DNA"/>
</dbReference>
<sequence length="158" mass="18577">MRFIYKILIGIFVAYFLAVFAFTYEENYRDIIRNLYQQLTENRITFKNFGKYFHFATGEFVSAFVIFIISIFLLLKRQENRKRIRNIILGTLLLIISTILFCYIDSNGKLIECTACDDGKRVLGFNDVKYDLIFISSLIFGILPTIITEIRNRKKASH</sequence>
<feature type="transmembrane region" description="Helical" evidence="1">
    <location>
        <begin position="132"/>
        <end position="150"/>
    </location>
</feature>
<evidence type="ECO:0000256" key="1">
    <source>
        <dbReference type="SAM" id="Phobius"/>
    </source>
</evidence>